<dbReference type="RefSeq" id="WP_179434980.1">
    <property type="nucleotide sequence ID" value="NZ_BAABLC010000004.1"/>
</dbReference>
<proteinExistence type="predicted"/>
<organism evidence="2 3">
    <name type="scientific">Microbacterium pseudoresistens</name>
    <dbReference type="NCBI Taxonomy" id="640634"/>
    <lineage>
        <taxon>Bacteria</taxon>
        <taxon>Bacillati</taxon>
        <taxon>Actinomycetota</taxon>
        <taxon>Actinomycetes</taxon>
        <taxon>Micrococcales</taxon>
        <taxon>Microbacteriaceae</taxon>
        <taxon>Microbacterium</taxon>
    </lineage>
</organism>
<evidence type="ECO:0000256" key="1">
    <source>
        <dbReference type="SAM" id="Phobius"/>
    </source>
</evidence>
<dbReference type="Proteomes" id="UP000552045">
    <property type="component" value="Unassembled WGS sequence"/>
</dbReference>
<keyword evidence="1" id="KW-0472">Membrane</keyword>
<gene>
    <name evidence="2" type="ORF">BKA02_002769</name>
</gene>
<keyword evidence="3" id="KW-1185">Reference proteome</keyword>
<dbReference type="AlphaFoldDB" id="A0A7Y9EXJ8"/>
<accession>A0A7Y9EXJ8</accession>
<evidence type="ECO:0000313" key="3">
    <source>
        <dbReference type="Proteomes" id="UP000552045"/>
    </source>
</evidence>
<protein>
    <submittedName>
        <fullName evidence="2">Uncharacterized protein</fullName>
    </submittedName>
</protein>
<feature type="transmembrane region" description="Helical" evidence="1">
    <location>
        <begin position="453"/>
        <end position="483"/>
    </location>
</feature>
<feature type="transmembrane region" description="Helical" evidence="1">
    <location>
        <begin position="410"/>
        <end position="433"/>
    </location>
</feature>
<keyword evidence="1" id="KW-1133">Transmembrane helix</keyword>
<name>A0A7Y9EXJ8_9MICO</name>
<comment type="caution">
    <text evidence="2">The sequence shown here is derived from an EMBL/GenBank/DDBJ whole genome shotgun (WGS) entry which is preliminary data.</text>
</comment>
<keyword evidence="1" id="KW-0812">Transmembrane</keyword>
<reference evidence="2 3" key="1">
    <citation type="submission" date="2020-07" db="EMBL/GenBank/DDBJ databases">
        <title>Sequencing the genomes of 1000 actinobacteria strains.</title>
        <authorList>
            <person name="Klenk H.-P."/>
        </authorList>
    </citation>
    <scope>NUCLEOTIDE SEQUENCE [LARGE SCALE GENOMIC DNA]</scope>
    <source>
        <strain evidence="2 3">DSM 22185</strain>
    </source>
</reference>
<sequence length="511" mass="57183">MERIERDLTRLRQLKTWTDNLNGLPSLVRGVVSHPVTAFRVLRLLNVKRNDVPDGDEENSSLESVRVEVEKILVDAQKVTLMEKEIDDDLFWSEQEDLDAYVRLFLRTTQHTIRIGDKERSITLEPRLMLHREGVVQITVGVHLPPGCKPADAIDASFPGSPLFHSSRVPEPYASRGAKWAGGEWAEQQEGGVRVRVFEHEEPASLYDWLEVLVGRILRGIGAFVGGPFYTYPMIMVQAGACCTDWVDNHAQDVVHLAIRKVPRSSDQVTLDPGPNLSIHSGMRIHATGGSVVLLHLRAWRAGILDLHHTLLYERIGLVYVRLRRLEQRISDFQTGKRDTLRTYRRVLELEKEVRGAHHRAGTARDISRHVLTALGAFEILEVVRNGASMLGERASTRASLRAARAANRFGVLGLTVAILAAIPAIPSILALIEQQRQTDPEAGFWSLMQTLATSPLLLSALILGAAVLYAVALFCVLAFRVIRYIVRLRKRGYVSRVEGYKIVVDDPVDA</sequence>
<evidence type="ECO:0000313" key="2">
    <source>
        <dbReference type="EMBL" id="NYD55714.1"/>
    </source>
</evidence>
<dbReference type="EMBL" id="JACCBH010000001">
    <property type="protein sequence ID" value="NYD55714.1"/>
    <property type="molecule type" value="Genomic_DNA"/>
</dbReference>